<evidence type="ECO:0000256" key="3">
    <source>
        <dbReference type="ARBA" id="ARBA00022691"/>
    </source>
</evidence>
<dbReference type="InterPro" id="IPR031303">
    <property type="entry name" value="C5_meth_CS"/>
</dbReference>
<evidence type="ECO:0000259" key="8">
    <source>
        <dbReference type="PROSITE" id="PS50937"/>
    </source>
</evidence>
<dbReference type="PROSITE" id="PS51679">
    <property type="entry name" value="SAM_MT_C5"/>
    <property type="match status" value="1"/>
</dbReference>
<accession>A0AB36CKC0</accession>
<dbReference type="Pfam" id="PF00145">
    <property type="entry name" value="DNA_methylase"/>
    <property type="match status" value="1"/>
</dbReference>
<dbReference type="InterPro" id="IPR000551">
    <property type="entry name" value="MerR-type_HTH_dom"/>
</dbReference>
<dbReference type="GO" id="GO:0009307">
    <property type="term" value="P:DNA restriction-modification system"/>
    <property type="evidence" value="ECO:0007669"/>
    <property type="project" value="UniProtKB-KW"/>
</dbReference>
<feature type="domain" description="HTH merR-type" evidence="8">
    <location>
        <begin position="3"/>
        <end position="51"/>
    </location>
</feature>
<dbReference type="InterPro" id="IPR001525">
    <property type="entry name" value="C5_MeTfrase"/>
</dbReference>
<comment type="catalytic activity">
    <reaction evidence="7">
        <text>a 2'-deoxycytidine in DNA + S-adenosyl-L-methionine = a 5-methyl-2'-deoxycytidine in DNA + S-adenosyl-L-homocysteine + H(+)</text>
        <dbReference type="Rhea" id="RHEA:13681"/>
        <dbReference type="Rhea" id="RHEA-COMP:11369"/>
        <dbReference type="Rhea" id="RHEA-COMP:11370"/>
        <dbReference type="ChEBI" id="CHEBI:15378"/>
        <dbReference type="ChEBI" id="CHEBI:57856"/>
        <dbReference type="ChEBI" id="CHEBI:59789"/>
        <dbReference type="ChEBI" id="CHEBI:85452"/>
        <dbReference type="ChEBI" id="CHEBI:85454"/>
        <dbReference type="EC" id="2.1.1.37"/>
    </reaction>
</comment>
<dbReference type="CDD" id="cd04762">
    <property type="entry name" value="HTH_MerR-trunc"/>
    <property type="match status" value="1"/>
</dbReference>
<comment type="caution">
    <text evidence="9">The sequence shown here is derived from an EMBL/GenBank/DDBJ whole genome shotgun (WGS) entry which is preliminary data.</text>
</comment>
<feature type="active site" evidence="5">
    <location>
        <position position="148"/>
    </location>
</feature>
<keyword evidence="4" id="KW-0680">Restriction system</keyword>
<organism evidence="9 10">
    <name type="scientific">Corynebacterium stationis</name>
    <dbReference type="NCBI Taxonomy" id="1705"/>
    <lineage>
        <taxon>Bacteria</taxon>
        <taxon>Bacillati</taxon>
        <taxon>Actinomycetota</taxon>
        <taxon>Actinomycetes</taxon>
        <taxon>Mycobacteriales</taxon>
        <taxon>Corynebacteriaceae</taxon>
        <taxon>Corynebacterium</taxon>
    </lineage>
</organism>
<dbReference type="CDD" id="cd00315">
    <property type="entry name" value="Cyt_C5_DNA_methylase"/>
    <property type="match status" value="1"/>
</dbReference>
<dbReference type="InterPro" id="IPR009061">
    <property type="entry name" value="DNA-bd_dom_put_sf"/>
</dbReference>
<evidence type="ECO:0000256" key="1">
    <source>
        <dbReference type="ARBA" id="ARBA00022603"/>
    </source>
</evidence>
<dbReference type="GO" id="GO:0044027">
    <property type="term" value="P:negative regulation of gene expression via chromosomal CpG island methylation"/>
    <property type="evidence" value="ECO:0007669"/>
    <property type="project" value="TreeGrafter"/>
</dbReference>
<comment type="similarity">
    <text evidence="5 6">Belongs to the class I-like SAM-binding methyltransferase superfamily. C5-methyltransferase family.</text>
</comment>
<evidence type="ECO:0000256" key="5">
    <source>
        <dbReference type="PROSITE-ProRule" id="PRU01016"/>
    </source>
</evidence>
<dbReference type="GO" id="GO:0003677">
    <property type="term" value="F:DNA binding"/>
    <property type="evidence" value="ECO:0007669"/>
    <property type="project" value="InterPro"/>
</dbReference>
<dbReference type="PROSITE" id="PS50937">
    <property type="entry name" value="HTH_MERR_2"/>
    <property type="match status" value="1"/>
</dbReference>
<keyword evidence="1 5" id="KW-0489">Methyltransferase</keyword>
<dbReference type="GO" id="GO:0032259">
    <property type="term" value="P:methylation"/>
    <property type="evidence" value="ECO:0007669"/>
    <property type="project" value="UniProtKB-KW"/>
</dbReference>
<dbReference type="NCBIfam" id="TIGR00675">
    <property type="entry name" value="dcm"/>
    <property type="match status" value="1"/>
</dbReference>
<dbReference type="PROSITE" id="PS00094">
    <property type="entry name" value="C5_MTASE_1"/>
    <property type="match status" value="1"/>
</dbReference>
<keyword evidence="3 5" id="KW-0949">S-adenosyl-L-methionine</keyword>
<evidence type="ECO:0000313" key="9">
    <source>
        <dbReference type="EMBL" id="NME89202.1"/>
    </source>
</evidence>
<dbReference type="SUPFAM" id="SSF46955">
    <property type="entry name" value="Putative DNA-binding domain"/>
    <property type="match status" value="1"/>
</dbReference>
<evidence type="ECO:0000256" key="7">
    <source>
        <dbReference type="RuleBase" id="RU000417"/>
    </source>
</evidence>
<dbReference type="PROSITE" id="PS00095">
    <property type="entry name" value="C5_MTASE_2"/>
    <property type="match status" value="1"/>
</dbReference>
<dbReference type="PROSITE" id="PS00552">
    <property type="entry name" value="HTH_MERR_1"/>
    <property type="match status" value="1"/>
</dbReference>
<dbReference type="Pfam" id="PF00376">
    <property type="entry name" value="MerR"/>
    <property type="match status" value="1"/>
</dbReference>
<protein>
    <recommendedName>
        <fullName evidence="7">Cytosine-specific methyltransferase</fullName>
        <ecNumber evidence="7">2.1.1.37</ecNumber>
    </recommendedName>
</protein>
<dbReference type="Gene3D" id="3.40.50.150">
    <property type="entry name" value="Vaccinia Virus protein VP39"/>
    <property type="match status" value="1"/>
</dbReference>
<dbReference type="PANTHER" id="PTHR10629">
    <property type="entry name" value="CYTOSINE-SPECIFIC METHYLTRANSFERASE"/>
    <property type="match status" value="1"/>
</dbReference>
<name>A0AB36CKC0_9CORY</name>
<dbReference type="Gene3D" id="3.90.120.10">
    <property type="entry name" value="DNA Methylase, subunit A, domain 2"/>
    <property type="match status" value="1"/>
</dbReference>
<dbReference type="EC" id="2.1.1.37" evidence="7"/>
<dbReference type="InterPro" id="IPR029063">
    <property type="entry name" value="SAM-dependent_MTases_sf"/>
</dbReference>
<dbReference type="GO" id="GO:0006355">
    <property type="term" value="P:regulation of DNA-templated transcription"/>
    <property type="evidence" value="ECO:0007669"/>
    <property type="project" value="InterPro"/>
</dbReference>
<dbReference type="EMBL" id="JABAFZ010000004">
    <property type="protein sequence ID" value="NME89202.1"/>
    <property type="molecule type" value="Genomic_DNA"/>
</dbReference>
<sequence length="439" mass="49317">MQMVPISEAAKILDVSIDTLRRWDKGGIIRATRDSRGVRQFDIDEVRRIKEKQQSRKNGGVPPTIRFLADSAKNGLNAIDLFAGGGGTALGLSKAGFSHKLLSEIDPHAAETLRSNKPHWNVVEGDVSNIDFKPYYGDLDLLEGGFPCQAFSYAGKSLGFADIRGTLFFEFARAVEETMPKVFVGENVRGLLRHDSGRTLETMLKTLREIKDPNTGHSYSVAYKVVKSQYHDVAQKRERLLIIGVRSDVGDKIYFPKERDYVVSIWEAIGDRPQSEGQEYPASKKRVMKLVPEGGYWRDLPDEIQREYMGRSYFLGGGKTGMARRLSWDEPSLTLTTSPAQKQTERCHPDETRPLNVREYARIQSFPDDWKFSGPVAAQYKQIGNAVPVNLGYYVGKCVQAMIGDLSPEVLEFAEEAEEKYYAFHAVDEGRELVSTVES</sequence>
<evidence type="ECO:0000313" key="10">
    <source>
        <dbReference type="Proteomes" id="UP000544551"/>
    </source>
</evidence>
<evidence type="ECO:0000256" key="4">
    <source>
        <dbReference type="ARBA" id="ARBA00022747"/>
    </source>
</evidence>
<dbReference type="Proteomes" id="UP000544551">
    <property type="component" value="Unassembled WGS sequence"/>
</dbReference>
<dbReference type="AlphaFoldDB" id="A0AB36CKC0"/>
<proteinExistence type="inferred from homology"/>
<reference evidence="9 10" key="1">
    <citation type="submission" date="2020-04" db="EMBL/GenBank/DDBJ databases">
        <authorList>
            <person name="Hitch T.C.A."/>
            <person name="Wylensek D."/>
            <person name="Clavel T."/>
        </authorList>
    </citation>
    <scope>NUCLEOTIDE SEQUENCE [LARGE SCALE GENOMIC DNA]</scope>
    <source>
        <strain evidence="9 10">BL-383-APC-3D</strain>
    </source>
</reference>
<dbReference type="InterPro" id="IPR018117">
    <property type="entry name" value="C5_DNA_meth_AS"/>
</dbReference>
<dbReference type="Gene3D" id="1.10.1660.10">
    <property type="match status" value="1"/>
</dbReference>
<evidence type="ECO:0000256" key="6">
    <source>
        <dbReference type="RuleBase" id="RU000416"/>
    </source>
</evidence>
<dbReference type="SUPFAM" id="SSF53335">
    <property type="entry name" value="S-adenosyl-L-methionine-dependent methyltransferases"/>
    <property type="match status" value="1"/>
</dbReference>
<evidence type="ECO:0000256" key="2">
    <source>
        <dbReference type="ARBA" id="ARBA00022679"/>
    </source>
</evidence>
<dbReference type="SMART" id="SM00422">
    <property type="entry name" value="HTH_MERR"/>
    <property type="match status" value="1"/>
</dbReference>
<dbReference type="PANTHER" id="PTHR10629:SF52">
    <property type="entry name" value="DNA (CYTOSINE-5)-METHYLTRANSFERASE 1"/>
    <property type="match status" value="1"/>
</dbReference>
<keyword evidence="2 5" id="KW-0808">Transferase</keyword>
<gene>
    <name evidence="9" type="primary">dcm</name>
    <name evidence="9" type="ORF">HF853_05865</name>
</gene>
<dbReference type="GO" id="GO:0003886">
    <property type="term" value="F:DNA (cytosine-5-)-methyltransferase activity"/>
    <property type="evidence" value="ECO:0007669"/>
    <property type="project" value="UniProtKB-EC"/>
</dbReference>
<dbReference type="InterPro" id="IPR050390">
    <property type="entry name" value="C5-Methyltransferase"/>
</dbReference>
<dbReference type="PRINTS" id="PR00105">
    <property type="entry name" value="C5METTRFRASE"/>
</dbReference>